<dbReference type="InterPro" id="IPR041726">
    <property type="entry name" value="ACAD10_11_N"/>
</dbReference>
<sequence>MAGAVRQPIDIASFEDYVKANVPEIKCPISLKQFGYGQSNPTYQIIDSSGKKYVMRKKPPGKLVSKTAHKVDREYRIMTALATTDVPVPKTYCLCMDDTVIGSPFYIMEFLDGRIFESPDILSVSAVERNQMWHDAIRTLAKLHRVDPKSVGLETYGKPAGFYDRQLTTFKTLSKAQGETVDVETKKPVGAVPRFNEIVEFFGQKKYQPEDRGTLIHGDYKIDNIVFHKTEPRVIGVLDWEMSTIGHPLSDLSNLMVPYSLTAAHYPTALVIPATSDSSQPLRRGTYSTFHTSIRLGGLPPAETVVKWYSEVAGWDPTPDLAYGRAFSSFRDTVVFQGIGARYAARQASSPQAKFVGQEIAPSAEVCWRLIEATRAAKAKL</sequence>
<dbReference type="Proteomes" id="UP000504638">
    <property type="component" value="Unplaced"/>
</dbReference>
<organism evidence="2">
    <name type="scientific">Eremomyces bilateralis CBS 781.70</name>
    <dbReference type="NCBI Taxonomy" id="1392243"/>
    <lineage>
        <taxon>Eukaryota</taxon>
        <taxon>Fungi</taxon>
        <taxon>Dikarya</taxon>
        <taxon>Ascomycota</taxon>
        <taxon>Pezizomycotina</taxon>
        <taxon>Dothideomycetes</taxon>
        <taxon>Dothideomycetes incertae sedis</taxon>
        <taxon>Eremomycetales</taxon>
        <taxon>Eremomycetaceae</taxon>
        <taxon>Eremomyces</taxon>
    </lineage>
</organism>
<dbReference type="Gene3D" id="3.90.1200.10">
    <property type="match status" value="1"/>
</dbReference>
<evidence type="ECO:0000259" key="1">
    <source>
        <dbReference type="Pfam" id="PF01636"/>
    </source>
</evidence>
<keyword evidence="3" id="KW-1185">Reference proteome</keyword>
<dbReference type="PANTHER" id="PTHR47829:SF1">
    <property type="entry name" value="HAD FAMILY PHOSPHATASE"/>
    <property type="match status" value="1"/>
</dbReference>
<dbReference type="Gene3D" id="3.30.200.20">
    <property type="entry name" value="Phosphorylase Kinase, domain 1"/>
    <property type="match status" value="1"/>
</dbReference>
<reference evidence="4" key="3">
    <citation type="submission" date="2025-04" db="UniProtKB">
        <authorList>
            <consortium name="RefSeq"/>
        </authorList>
    </citation>
    <scope>IDENTIFICATION</scope>
    <source>
        <strain evidence="4">CBS 781.70</strain>
    </source>
</reference>
<dbReference type="EMBL" id="ML975164">
    <property type="protein sequence ID" value="KAF1810751.1"/>
    <property type="molecule type" value="Genomic_DNA"/>
</dbReference>
<dbReference type="SUPFAM" id="SSF56112">
    <property type="entry name" value="Protein kinase-like (PK-like)"/>
    <property type="match status" value="1"/>
</dbReference>
<dbReference type="GeneID" id="54422515"/>
<evidence type="ECO:0000313" key="4">
    <source>
        <dbReference type="RefSeq" id="XP_033532382.1"/>
    </source>
</evidence>
<reference evidence="4" key="2">
    <citation type="submission" date="2020-04" db="EMBL/GenBank/DDBJ databases">
        <authorList>
            <consortium name="NCBI Genome Project"/>
        </authorList>
    </citation>
    <scope>NUCLEOTIDE SEQUENCE</scope>
    <source>
        <strain evidence="4">CBS 781.70</strain>
    </source>
</reference>
<evidence type="ECO:0000313" key="2">
    <source>
        <dbReference type="EMBL" id="KAF1810751.1"/>
    </source>
</evidence>
<dbReference type="AlphaFoldDB" id="A0A6G1FYH9"/>
<dbReference type="InterPro" id="IPR002575">
    <property type="entry name" value="Aminoglycoside_PTrfase"/>
</dbReference>
<feature type="domain" description="Aminoglycoside phosphotransferase" evidence="1">
    <location>
        <begin position="31"/>
        <end position="256"/>
    </location>
</feature>
<dbReference type="RefSeq" id="XP_033532382.1">
    <property type="nucleotide sequence ID" value="XM_033681945.1"/>
</dbReference>
<dbReference type="PANTHER" id="PTHR47829">
    <property type="entry name" value="HYDROLASE, PUTATIVE (AFU_ORTHOLOGUE AFUA_1G12880)-RELATED"/>
    <property type="match status" value="1"/>
</dbReference>
<reference evidence="2 4" key="1">
    <citation type="submission" date="2020-01" db="EMBL/GenBank/DDBJ databases">
        <authorList>
            <consortium name="DOE Joint Genome Institute"/>
            <person name="Haridas S."/>
            <person name="Albert R."/>
            <person name="Binder M."/>
            <person name="Bloem J."/>
            <person name="Labutti K."/>
            <person name="Salamov A."/>
            <person name="Andreopoulos B."/>
            <person name="Baker S.E."/>
            <person name="Barry K."/>
            <person name="Bills G."/>
            <person name="Bluhm B.H."/>
            <person name="Cannon C."/>
            <person name="Castanera R."/>
            <person name="Culley D.E."/>
            <person name="Daum C."/>
            <person name="Ezra D."/>
            <person name="Gonzalez J.B."/>
            <person name="Henrissat B."/>
            <person name="Kuo A."/>
            <person name="Liang C."/>
            <person name="Lipzen A."/>
            <person name="Lutzoni F."/>
            <person name="Magnuson J."/>
            <person name="Mondo S."/>
            <person name="Nolan M."/>
            <person name="Ohm R."/>
            <person name="Pangilinan J."/>
            <person name="Park H.-J."/>
            <person name="Ramirez L."/>
            <person name="Alfaro M."/>
            <person name="Sun H."/>
            <person name="Tritt A."/>
            <person name="Yoshinaga Y."/>
            <person name="Zwiers L.-H."/>
            <person name="Turgeon B.G."/>
            <person name="Goodwin S.B."/>
            <person name="Spatafora J.W."/>
            <person name="Crous P.W."/>
            <person name="Grigoriev I.V."/>
        </authorList>
    </citation>
    <scope>NUCLEOTIDE SEQUENCE</scope>
    <source>
        <strain evidence="2 4">CBS 781.70</strain>
    </source>
</reference>
<dbReference type="OrthoDB" id="191037at2759"/>
<proteinExistence type="predicted"/>
<name>A0A6G1FYH9_9PEZI</name>
<dbReference type="InterPro" id="IPR052898">
    <property type="entry name" value="ACAD10-like"/>
</dbReference>
<gene>
    <name evidence="2 4" type="ORF">P152DRAFT_483479</name>
</gene>
<dbReference type="InterPro" id="IPR011009">
    <property type="entry name" value="Kinase-like_dom_sf"/>
</dbReference>
<protein>
    <submittedName>
        <fullName evidence="2 4">APH-domain-containing protein</fullName>
    </submittedName>
</protein>
<evidence type="ECO:0000313" key="3">
    <source>
        <dbReference type="Proteomes" id="UP000504638"/>
    </source>
</evidence>
<dbReference type="CDD" id="cd05154">
    <property type="entry name" value="ACAD10_11_N-like"/>
    <property type="match status" value="1"/>
</dbReference>
<accession>A0A6G1FYH9</accession>
<dbReference type="Pfam" id="PF01636">
    <property type="entry name" value="APH"/>
    <property type="match status" value="1"/>
</dbReference>